<feature type="signal peptide" evidence="1">
    <location>
        <begin position="1"/>
        <end position="16"/>
    </location>
</feature>
<reference evidence="4" key="1">
    <citation type="journal article" date="2019" name="Int. J. Syst. Evol. Microbiol.">
        <title>The Global Catalogue of Microorganisms (GCM) 10K type strain sequencing project: providing services to taxonomists for standard genome sequencing and annotation.</title>
        <authorList>
            <consortium name="The Broad Institute Genomics Platform"/>
            <consortium name="The Broad Institute Genome Sequencing Center for Infectious Disease"/>
            <person name="Wu L."/>
            <person name="Ma J."/>
        </authorList>
    </citation>
    <scope>NUCLEOTIDE SEQUENCE [LARGE SCALE GENOMIC DNA]</scope>
    <source>
        <strain evidence="4">CGMCC 1.13574</strain>
    </source>
</reference>
<dbReference type="InterPro" id="IPR011059">
    <property type="entry name" value="Metal-dep_hydrolase_composite"/>
</dbReference>
<dbReference type="Proteomes" id="UP001595892">
    <property type="component" value="Unassembled WGS sequence"/>
</dbReference>
<dbReference type="PANTHER" id="PTHR43135">
    <property type="entry name" value="ALPHA-D-RIBOSE 1-METHYLPHOSPHONATE 5-TRIPHOSPHATE DIPHOSPHATASE"/>
    <property type="match status" value="1"/>
</dbReference>
<accession>A0ABV9NIN2</accession>
<dbReference type="SUPFAM" id="SSF51556">
    <property type="entry name" value="Metallo-dependent hydrolases"/>
    <property type="match status" value="1"/>
</dbReference>
<keyword evidence="1" id="KW-0732">Signal</keyword>
<dbReference type="Pfam" id="PF01979">
    <property type="entry name" value="Amidohydro_1"/>
    <property type="match status" value="1"/>
</dbReference>
<organism evidence="3 4">
    <name type="scientific">Coralloluteibacterium thermophilum</name>
    <dbReference type="NCBI Taxonomy" id="2707049"/>
    <lineage>
        <taxon>Bacteria</taxon>
        <taxon>Pseudomonadati</taxon>
        <taxon>Pseudomonadota</taxon>
        <taxon>Gammaproteobacteria</taxon>
        <taxon>Lysobacterales</taxon>
        <taxon>Lysobacteraceae</taxon>
        <taxon>Coralloluteibacterium</taxon>
    </lineage>
</organism>
<feature type="chain" id="PRO_5046949920" evidence="1">
    <location>
        <begin position="17"/>
        <end position="423"/>
    </location>
</feature>
<evidence type="ECO:0000256" key="1">
    <source>
        <dbReference type="SAM" id="SignalP"/>
    </source>
</evidence>
<evidence type="ECO:0000259" key="2">
    <source>
        <dbReference type="Pfam" id="PF01979"/>
    </source>
</evidence>
<comment type="caution">
    <text evidence="3">The sequence shown here is derived from an EMBL/GenBank/DDBJ whole genome shotgun (WGS) entry which is preliminary data.</text>
</comment>
<protein>
    <submittedName>
        <fullName evidence="3">Amidohydrolase family protein</fullName>
    </submittedName>
</protein>
<evidence type="ECO:0000313" key="4">
    <source>
        <dbReference type="Proteomes" id="UP001595892"/>
    </source>
</evidence>
<name>A0ABV9NIN2_9GAMM</name>
<proteinExistence type="predicted"/>
<keyword evidence="4" id="KW-1185">Reference proteome</keyword>
<dbReference type="InterPro" id="IPR006680">
    <property type="entry name" value="Amidohydro-rel"/>
</dbReference>
<dbReference type="EMBL" id="JBHSGG010000023">
    <property type="protein sequence ID" value="MFC4728146.1"/>
    <property type="molecule type" value="Genomic_DNA"/>
</dbReference>
<dbReference type="InterPro" id="IPR051781">
    <property type="entry name" value="Metallo-dep_Hydrolase"/>
</dbReference>
<sequence>MSRFALSILVPLALCAAALPPARSAERIVEYVDAHWFDGERFVHGSRRVVDGRFVGKDGAEAPSERVDLRGGFVVPPFGEAHNHNLQNAWGLERNRAMYLREGVFYAAMLCGDATSNAGVRAGLRPAGDVRVALTACISSADGHPLGMALASLREEDPDADATAVHDHAYVVVESEADVAAKWPLVRAARPDLVKLTLVHSEDPARREDPRYHGFNGLRPELVAPLVARAHADGLRVAAHTESAADFAVAVAAGVDIVAHLPGYAFARGKGPDDYRLSDEAIAEAARRGVTVVPTASVASFIARDPDAISDVLALQRENLRRLKEAGVPLAMGSDRFTATSLVEYEHLAGTGLFAPEELLRMLSMTTPQLIFPDDGVGCLEPGCRADFLVLDRDPLADAAAVRGVRARVMGGLHLDPDDAAME</sequence>
<dbReference type="Gene3D" id="2.30.40.10">
    <property type="entry name" value="Urease, subunit C, domain 1"/>
    <property type="match status" value="1"/>
</dbReference>
<dbReference type="Gene3D" id="3.20.20.140">
    <property type="entry name" value="Metal-dependent hydrolases"/>
    <property type="match status" value="1"/>
</dbReference>
<dbReference type="PANTHER" id="PTHR43135:SF3">
    <property type="entry name" value="ALPHA-D-RIBOSE 1-METHYLPHOSPHONATE 5-TRIPHOSPHATE DIPHOSPHATASE"/>
    <property type="match status" value="1"/>
</dbReference>
<dbReference type="InterPro" id="IPR032466">
    <property type="entry name" value="Metal_Hydrolase"/>
</dbReference>
<dbReference type="SUPFAM" id="SSF51338">
    <property type="entry name" value="Composite domain of metallo-dependent hydrolases"/>
    <property type="match status" value="1"/>
</dbReference>
<feature type="domain" description="Amidohydrolase-related" evidence="2">
    <location>
        <begin position="213"/>
        <end position="400"/>
    </location>
</feature>
<dbReference type="RefSeq" id="WP_377004168.1">
    <property type="nucleotide sequence ID" value="NZ_JBHSGG010000023.1"/>
</dbReference>
<gene>
    <name evidence="3" type="ORF">ACFO3Q_08200</name>
</gene>
<evidence type="ECO:0000313" key="3">
    <source>
        <dbReference type="EMBL" id="MFC4728146.1"/>
    </source>
</evidence>